<dbReference type="EMBL" id="JAIWYP010000003">
    <property type="protein sequence ID" value="KAH3855907.1"/>
    <property type="molecule type" value="Genomic_DNA"/>
</dbReference>
<gene>
    <name evidence="2" type="ORF">DPMN_098482</name>
</gene>
<feature type="transmembrane region" description="Helical" evidence="1">
    <location>
        <begin position="100"/>
        <end position="117"/>
    </location>
</feature>
<dbReference type="AlphaFoldDB" id="A0A9D4LC69"/>
<keyword evidence="1" id="KW-1133">Transmembrane helix</keyword>
<name>A0A9D4LC69_DREPO</name>
<reference evidence="2" key="1">
    <citation type="journal article" date="2019" name="bioRxiv">
        <title>The Genome of the Zebra Mussel, Dreissena polymorpha: A Resource for Invasive Species Research.</title>
        <authorList>
            <person name="McCartney M.A."/>
            <person name="Auch B."/>
            <person name="Kono T."/>
            <person name="Mallez S."/>
            <person name="Zhang Y."/>
            <person name="Obille A."/>
            <person name="Becker A."/>
            <person name="Abrahante J.E."/>
            <person name="Garbe J."/>
            <person name="Badalamenti J.P."/>
            <person name="Herman A."/>
            <person name="Mangelson H."/>
            <person name="Liachko I."/>
            <person name="Sullivan S."/>
            <person name="Sone E.D."/>
            <person name="Koren S."/>
            <person name="Silverstein K.A.T."/>
            <person name="Beckman K.B."/>
            <person name="Gohl D.M."/>
        </authorList>
    </citation>
    <scope>NUCLEOTIDE SEQUENCE</scope>
    <source>
        <strain evidence="2">Duluth1</strain>
        <tissue evidence="2">Whole animal</tissue>
    </source>
</reference>
<keyword evidence="1" id="KW-0472">Membrane</keyword>
<sequence length="135" mass="15513">MFTNAILRKQNVHRKLNFFLSARNKSFYAIQQSGTKGLQPHGPRCERTLDSVSYGRPYVRCGRLTLVTGGGFEGFGFIKSNLGYFLLSFDRPGKRKQSQGVMRLINKLVIMAFFVLIDRRTMKIVYRTVNITILE</sequence>
<keyword evidence="1" id="KW-0812">Transmembrane</keyword>
<evidence type="ECO:0000313" key="2">
    <source>
        <dbReference type="EMBL" id="KAH3855907.1"/>
    </source>
</evidence>
<reference evidence="2" key="2">
    <citation type="submission" date="2020-11" db="EMBL/GenBank/DDBJ databases">
        <authorList>
            <person name="McCartney M.A."/>
            <person name="Auch B."/>
            <person name="Kono T."/>
            <person name="Mallez S."/>
            <person name="Becker A."/>
            <person name="Gohl D.M."/>
            <person name="Silverstein K.A.T."/>
            <person name="Koren S."/>
            <person name="Bechman K.B."/>
            <person name="Herman A."/>
            <person name="Abrahante J.E."/>
            <person name="Garbe J."/>
        </authorList>
    </citation>
    <scope>NUCLEOTIDE SEQUENCE</scope>
    <source>
        <strain evidence="2">Duluth1</strain>
        <tissue evidence="2">Whole animal</tissue>
    </source>
</reference>
<protein>
    <submittedName>
        <fullName evidence="2">Uncharacterized protein</fullName>
    </submittedName>
</protein>
<evidence type="ECO:0000313" key="3">
    <source>
        <dbReference type="Proteomes" id="UP000828390"/>
    </source>
</evidence>
<accession>A0A9D4LC69</accession>
<keyword evidence="3" id="KW-1185">Reference proteome</keyword>
<dbReference type="Proteomes" id="UP000828390">
    <property type="component" value="Unassembled WGS sequence"/>
</dbReference>
<comment type="caution">
    <text evidence="2">The sequence shown here is derived from an EMBL/GenBank/DDBJ whole genome shotgun (WGS) entry which is preliminary data.</text>
</comment>
<evidence type="ECO:0000256" key="1">
    <source>
        <dbReference type="SAM" id="Phobius"/>
    </source>
</evidence>
<organism evidence="2 3">
    <name type="scientific">Dreissena polymorpha</name>
    <name type="common">Zebra mussel</name>
    <name type="synonym">Mytilus polymorpha</name>
    <dbReference type="NCBI Taxonomy" id="45954"/>
    <lineage>
        <taxon>Eukaryota</taxon>
        <taxon>Metazoa</taxon>
        <taxon>Spiralia</taxon>
        <taxon>Lophotrochozoa</taxon>
        <taxon>Mollusca</taxon>
        <taxon>Bivalvia</taxon>
        <taxon>Autobranchia</taxon>
        <taxon>Heteroconchia</taxon>
        <taxon>Euheterodonta</taxon>
        <taxon>Imparidentia</taxon>
        <taxon>Neoheterodontei</taxon>
        <taxon>Myida</taxon>
        <taxon>Dreissenoidea</taxon>
        <taxon>Dreissenidae</taxon>
        <taxon>Dreissena</taxon>
    </lineage>
</organism>
<proteinExistence type="predicted"/>